<dbReference type="FunFam" id="1.10.10.10:FF:000001">
    <property type="entry name" value="LysR family transcriptional regulator"/>
    <property type="match status" value="1"/>
</dbReference>
<dbReference type="Pfam" id="PF03466">
    <property type="entry name" value="LysR_substrate"/>
    <property type="match status" value="1"/>
</dbReference>
<protein>
    <submittedName>
        <fullName evidence="6">Transcriptional regulator</fullName>
    </submittedName>
</protein>
<keyword evidence="2" id="KW-0805">Transcription regulation</keyword>
<dbReference type="Gene3D" id="1.10.10.10">
    <property type="entry name" value="Winged helix-like DNA-binding domain superfamily/Winged helix DNA-binding domain"/>
    <property type="match status" value="1"/>
</dbReference>
<proteinExistence type="inferred from homology"/>
<dbReference type="AlphaFoldDB" id="A0A1H8KKQ2"/>
<dbReference type="InterPro" id="IPR036388">
    <property type="entry name" value="WH-like_DNA-bd_sf"/>
</dbReference>
<dbReference type="PRINTS" id="PR00039">
    <property type="entry name" value="HTHLYSR"/>
</dbReference>
<dbReference type="EMBL" id="FODD01000013">
    <property type="protein sequence ID" value="SEN93560.1"/>
    <property type="molecule type" value="Genomic_DNA"/>
</dbReference>
<evidence type="ECO:0000256" key="4">
    <source>
        <dbReference type="ARBA" id="ARBA00023163"/>
    </source>
</evidence>
<dbReference type="GO" id="GO:0005829">
    <property type="term" value="C:cytosol"/>
    <property type="evidence" value="ECO:0007669"/>
    <property type="project" value="TreeGrafter"/>
</dbReference>
<keyword evidence="3" id="KW-0238">DNA-binding</keyword>
<organism evidence="6 7">
    <name type="scientific">Actinacidiphila rubida</name>
    <dbReference type="NCBI Taxonomy" id="310780"/>
    <lineage>
        <taxon>Bacteria</taxon>
        <taxon>Bacillati</taxon>
        <taxon>Actinomycetota</taxon>
        <taxon>Actinomycetes</taxon>
        <taxon>Kitasatosporales</taxon>
        <taxon>Streptomycetaceae</taxon>
        <taxon>Actinacidiphila</taxon>
    </lineage>
</organism>
<evidence type="ECO:0000256" key="2">
    <source>
        <dbReference type="ARBA" id="ARBA00023015"/>
    </source>
</evidence>
<keyword evidence="7" id="KW-1185">Reference proteome</keyword>
<sequence>MDLHALRIFQSVARHQHLSRAAEELRIAQPSVSRVISRLEREVGTPLFHRGGRLRLNDYGLILQRHVDRALGELEAAQRALAEAREHGVGSVGLASETLLTLTDVVAAFRHGHPQVGVRLLQAPASDMVRLLETGEVDLCVTSQALSGDGLESREILREEVLLALPLDHRLAGRDRVTLEEIAREPVVTARPGHWLRLLLDRLLAARGLDAEVVCESDEAASLQALISSGLGVGLIPEVSRRVGSESAVPVAWASVDAQGCERVLRLVWRRHGHLSPAARSLRASIASARFLPESVPGLRRAGGAGPAGDAEA</sequence>
<evidence type="ECO:0000313" key="7">
    <source>
        <dbReference type="Proteomes" id="UP000181951"/>
    </source>
</evidence>
<dbReference type="SUPFAM" id="SSF46785">
    <property type="entry name" value="Winged helix' DNA-binding domain"/>
    <property type="match status" value="1"/>
</dbReference>
<dbReference type="GO" id="GO:0003677">
    <property type="term" value="F:DNA binding"/>
    <property type="evidence" value="ECO:0007669"/>
    <property type="project" value="UniProtKB-KW"/>
</dbReference>
<dbReference type="Pfam" id="PF00126">
    <property type="entry name" value="HTH_1"/>
    <property type="match status" value="1"/>
</dbReference>
<comment type="similarity">
    <text evidence="1">Belongs to the LysR transcriptional regulatory family.</text>
</comment>
<evidence type="ECO:0000313" key="6">
    <source>
        <dbReference type="EMBL" id="SEN93560.1"/>
    </source>
</evidence>
<dbReference type="RefSeq" id="WP_075016941.1">
    <property type="nucleotide sequence ID" value="NZ_FODD01000013.1"/>
</dbReference>
<evidence type="ECO:0000256" key="1">
    <source>
        <dbReference type="ARBA" id="ARBA00009437"/>
    </source>
</evidence>
<dbReference type="InterPro" id="IPR050950">
    <property type="entry name" value="HTH-type_LysR_regulators"/>
</dbReference>
<dbReference type="Proteomes" id="UP000181951">
    <property type="component" value="Unassembled WGS sequence"/>
</dbReference>
<dbReference type="Gene3D" id="3.40.190.290">
    <property type="match status" value="1"/>
</dbReference>
<evidence type="ECO:0000256" key="3">
    <source>
        <dbReference type="ARBA" id="ARBA00023125"/>
    </source>
</evidence>
<dbReference type="PANTHER" id="PTHR30419">
    <property type="entry name" value="HTH-TYPE TRANSCRIPTIONAL REGULATOR YBHD"/>
    <property type="match status" value="1"/>
</dbReference>
<feature type="domain" description="HTH lysR-type" evidence="5">
    <location>
        <begin position="1"/>
        <end position="57"/>
    </location>
</feature>
<dbReference type="PANTHER" id="PTHR30419:SF8">
    <property type="entry name" value="NITROGEN ASSIMILATION TRANSCRIPTIONAL ACTIVATOR-RELATED"/>
    <property type="match status" value="1"/>
</dbReference>
<dbReference type="STRING" id="310780.SAMN05216267_101368"/>
<dbReference type="GO" id="GO:0003700">
    <property type="term" value="F:DNA-binding transcription factor activity"/>
    <property type="evidence" value="ECO:0007669"/>
    <property type="project" value="InterPro"/>
</dbReference>
<accession>A0A1H8KKQ2</accession>
<dbReference type="InterPro" id="IPR000847">
    <property type="entry name" value="LysR_HTH_N"/>
</dbReference>
<dbReference type="InterPro" id="IPR036390">
    <property type="entry name" value="WH_DNA-bd_sf"/>
</dbReference>
<keyword evidence="4" id="KW-0804">Transcription</keyword>
<reference evidence="6 7" key="1">
    <citation type="submission" date="2016-10" db="EMBL/GenBank/DDBJ databases">
        <authorList>
            <person name="de Groot N.N."/>
        </authorList>
    </citation>
    <scope>NUCLEOTIDE SEQUENCE [LARGE SCALE GENOMIC DNA]</scope>
    <source>
        <strain evidence="6 7">CGMCC 4.2026</strain>
    </source>
</reference>
<dbReference type="PROSITE" id="PS50931">
    <property type="entry name" value="HTH_LYSR"/>
    <property type="match status" value="1"/>
</dbReference>
<gene>
    <name evidence="6" type="ORF">SAMN05216267_101368</name>
</gene>
<dbReference type="InterPro" id="IPR005119">
    <property type="entry name" value="LysR_subst-bd"/>
</dbReference>
<evidence type="ECO:0000259" key="5">
    <source>
        <dbReference type="PROSITE" id="PS50931"/>
    </source>
</evidence>
<dbReference type="OrthoDB" id="3181812at2"/>
<name>A0A1H8KKQ2_9ACTN</name>
<dbReference type="SUPFAM" id="SSF53850">
    <property type="entry name" value="Periplasmic binding protein-like II"/>
    <property type="match status" value="1"/>
</dbReference>